<keyword evidence="12 15" id="KW-0067">ATP-binding</keyword>
<dbReference type="AlphaFoldDB" id="A0A1F6DWJ2"/>
<dbReference type="EMBL" id="MFLK01000030">
    <property type="protein sequence ID" value="OGG65791.1"/>
    <property type="molecule type" value="Genomic_DNA"/>
</dbReference>
<keyword evidence="9 15" id="KW-0028">Amino-acid biosynthesis</keyword>
<evidence type="ECO:0000256" key="3">
    <source>
        <dbReference type="ARBA" id="ARBA00004496"/>
    </source>
</evidence>
<dbReference type="FunFam" id="3.10.20.810:FF:000001">
    <property type="entry name" value="Histidine biosynthesis bifunctional protein HisIE"/>
    <property type="match status" value="1"/>
</dbReference>
<dbReference type="SUPFAM" id="SSF141734">
    <property type="entry name" value="HisI-like"/>
    <property type="match status" value="1"/>
</dbReference>
<dbReference type="GO" id="GO:0005737">
    <property type="term" value="C:cytoplasm"/>
    <property type="evidence" value="ECO:0007669"/>
    <property type="project" value="UniProtKB-SubCell"/>
</dbReference>
<evidence type="ECO:0000259" key="16">
    <source>
        <dbReference type="Pfam" id="PF01502"/>
    </source>
</evidence>
<dbReference type="GO" id="GO:0005524">
    <property type="term" value="F:ATP binding"/>
    <property type="evidence" value="ECO:0007669"/>
    <property type="project" value="UniProtKB-KW"/>
</dbReference>
<reference evidence="17 18" key="1">
    <citation type="journal article" date="2016" name="Nat. Commun.">
        <title>Thousands of microbial genomes shed light on interconnected biogeochemical processes in an aquifer system.</title>
        <authorList>
            <person name="Anantharaman K."/>
            <person name="Brown C.T."/>
            <person name="Hug L.A."/>
            <person name="Sharon I."/>
            <person name="Castelle C.J."/>
            <person name="Probst A.J."/>
            <person name="Thomas B.C."/>
            <person name="Singh A."/>
            <person name="Wilkins M.J."/>
            <person name="Karaoz U."/>
            <person name="Brodie E.L."/>
            <person name="Williams K.H."/>
            <person name="Hubbard S.S."/>
            <person name="Banfield J.F."/>
        </authorList>
    </citation>
    <scope>NUCLEOTIDE SEQUENCE [LARGE SCALE GENOMIC DNA]</scope>
</reference>
<evidence type="ECO:0000256" key="10">
    <source>
        <dbReference type="ARBA" id="ARBA00022741"/>
    </source>
</evidence>
<evidence type="ECO:0000256" key="12">
    <source>
        <dbReference type="ARBA" id="ARBA00022840"/>
    </source>
</evidence>
<feature type="domain" description="Phosphoribosyl-AMP cyclohydrolase" evidence="16">
    <location>
        <begin position="31"/>
        <end position="104"/>
    </location>
</feature>
<proteinExistence type="inferred from homology"/>
<comment type="subcellular location">
    <subcellularLocation>
        <location evidence="3 15">Cytoplasm</location>
    </subcellularLocation>
</comment>
<evidence type="ECO:0000256" key="1">
    <source>
        <dbReference type="ARBA" id="ARBA00000024"/>
    </source>
</evidence>
<comment type="caution">
    <text evidence="17">The sequence shown here is derived from an EMBL/GenBank/DDBJ whole genome shotgun (WGS) entry which is preliminary data.</text>
</comment>
<evidence type="ECO:0000256" key="7">
    <source>
        <dbReference type="ARBA" id="ARBA00008299"/>
    </source>
</evidence>
<comment type="pathway">
    <text evidence="4 15">Amino-acid biosynthesis; L-histidine biosynthesis; L-histidine from 5-phospho-alpha-D-ribose 1-diphosphate: step 3/9.</text>
</comment>
<dbReference type="SUPFAM" id="SSF101386">
    <property type="entry name" value="all-alpha NTP pyrophosphatases"/>
    <property type="match status" value="1"/>
</dbReference>
<comment type="catalytic activity">
    <reaction evidence="1 15">
        <text>1-(5-phospho-beta-D-ribosyl)-5'-AMP + H2O = 1-(5-phospho-beta-D-ribosyl)-5-[(5-phospho-beta-D-ribosylamino)methylideneamino]imidazole-4-carboxamide</text>
        <dbReference type="Rhea" id="RHEA:20049"/>
        <dbReference type="ChEBI" id="CHEBI:15377"/>
        <dbReference type="ChEBI" id="CHEBI:58435"/>
        <dbReference type="ChEBI" id="CHEBI:59457"/>
        <dbReference type="EC" id="3.5.4.19"/>
    </reaction>
</comment>
<evidence type="ECO:0000256" key="11">
    <source>
        <dbReference type="ARBA" id="ARBA00022801"/>
    </source>
</evidence>
<dbReference type="EC" id="3.6.1.31" evidence="15"/>
<dbReference type="UniPathway" id="UPA00031">
    <property type="reaction ID" value="UER00007"/>
</dbReference>
<gene>
    <name evidence="15" type="primary">hisI</name>
    <name evidence="15" type="synonym">hisIE</name>
    <name evidence="17" type="ORF">A3D71_01835</name>
</gene>
<evidence type="ECO:0000256" key="5">
    <source>
        <dbReference type="ARBA" id="ARBA00005204"/>
    </source>
</evidence>
<dbReference type="InterPro" id="IPR023019">
    <property type="entry name" value="His_synth_HisIE"/>
</dbReference>
<evidence type="ECO:0000256" key="13">
    <source>
        <dbReference type="ARBA" id="ARBA00023102"/>
    </source>
</evidence>
<dbReference type="Pfam" id="PF01503">
    <property type="entry name" value="PRA-PH"/>
    <property type="match status" value="1"/>
</dbReference>
<dbReference type="HAMAP" id="MF_01019">
    <property type="entry name" value="HisIE"/>
    <property type="match status" value="1"/>
</dbReference>
<organism evidence="17 18">
    <name type="scientific">Candidatus Kaiserbacteria bacterium RIFCSPHIGHO2_02_FULL_55_20</name>
    <dbReference type="NCBI Taxonomy" id="1798497"/>
    <lineage>
        <taxon>Bacteria</taxon>
        <taxon>Candidatus Kaiseribacteriota</taxon>
    </lineage>
</organism>
<name>A0A1F6DWJ2_9BACT</name>
<feature type="region of interest" description="Phosphoribosyl-ATP pyrophosphohydrolase" evidence="15">
    <location>
        <begin position="112"/>
        <end position="210"/>
    </location>
</feature>
<evidence type="ECO:0000256" key="6">
    <source>
        <dbReference type="ARBA" id="ARBA00007731"/>
    </source>
</evidence>
<dbReference type="NCBIfam" id="NF002747">
    <property type="entry name" value="PRK02759.1"/>
    <property type="match status" value="1"/>
</dbReference>
<evidence type="ECO:0000256" key="2">
    <source>
        <dbReference type="ARBA" id="ARBA00001460"/>
    </source>
</evidence>
<keyword evidence="13 15" id="KW-0368">Histidine biosynthesis</keyword>
<keyword evidence="8 15" id="KW-0963">Cytoplasm</keyword>
<dbReference type="Gene3D" id="1.10.287.1080">
    <property type="entry name" value="MazG-like"/>
    <property type="match status" value="1"/>
</dbReference>
<evidence type="ECO:0000256" key="8">
    <source>
        <dbReference type="ARBA" id="ARBA00022490"/>
    </source>
</evidence>
<dbReference type="GO" id="GO:0004635">
    <property type="term" value="F:phosphoribosyl-AMP cyclohydrolase activity"/>
    <property type="evidence" value="ECO:0007669"/>
    <property type="project" value="UniProtKB-UniRule"/>
</dbReference>
<dbReference type="InterPro" id="IPR002496">
    <property type="entry name" value="PRib_AMP_CycHydrolase_dom"/>
</dbReference>
<dbReference type="PANTHER" id="PTHR42945">
    <property type="entry name" value="HISTIDINE BIOSYNTHESIS BIFUNCTIONAL PROTEIN"/>
    <property type="match status" value="1"/>
</dbReference>
<dbReference type="GO" id="GO:0000105">
    <property type="term" value="P:L-histidine biosynthetic process"/>
    <property type="evidence" value="ECO:0007669"/>
    <property type="project" value="UniProtKB-UniRule"/>
</dbReference>
<dbReference type="STRING" id="1798497.A3D71_01835"/>
<evidence type="ECO:0000256" key="9">
    <source>
        <dbReference type="ARBA" id="ARBA00022605"/>
    </source>
</evidence>
<comment type="pathway">
    <text evidence="5 15">Amino-acid biosynthesis; L-histidine biosynthesis; L-histidine from 5-phospho-alpha-D-ribose 1-diphosphate: step 2/9.</text>
</comment>
<comment type="similarity">
    <text evidence="7 15">In the N-terminal section; belongs to the PRA-CH family.</text>
</comment>
<keyword evidence="10 15" id="KW-0547">Nucleotide-binding</keyword>
<dbReference type="NCBIfam" id="TIGR03188">
    <property type="entry name" value="histidine_hisI"/>
    <property type="match status" value="1"/>
</dbReference>
<evidence type="ECO:0000256" key="15">
    <source>
        <dbReference type="HAMAP-Rule" id="MF_01019"/>
    </source>
</evidence>
<evidence type="ECO:0000256" key="4">
    <source>
        <dbReference type="ARBA" id="ARBA00005169"/>
    </source>
</evidence>
<dbReference type="CDD" id="cd11534">
    <property type="entry name" value="NTP-PPase_HisIE_like"/>
    <property type="match status" value="1"/>
</dbReference>
<dbReference type="InterPro" id="IPR021130">
    <property type="entry name" value="PRib-ATP_PPHydrolase-like"/>
</dbReference>
<dbReference type="Gene3D" id="3.10.20.810">
    <property type="entry name" value="Phosphoribosyl-AMP cyclohydrolase"/>
    <property type="match status" value="1"/>
</dbReference>
<evidence type="ECO:0000256" key="14">
    <source>
        <dbReference type="ARBA" id="ARBA00023268"/>
    </source>
</evidence>
<dbReference type="GO" id="GO:0004636">
    <property type="term" value="F:phosphoribosyl-ATP diphosphatase activity"/>
    <property type="evidence" value="ECO:0007669"/>
    <property type="project" value="UniProtKB-UniRule"/>
</dbReference>
<dbReference type="EC" id="3.5.4.19" evidence="15"/>
<dbReference type="Pfam" id="PF01502">
    <property type="entry name" value="PRA-CH"/>
    <property type="match status" value="1"/>
</dbReference>
<evidence type="ECO:0000313" key="17">
    <source>
        <dbReference type="EMBL" id="OGG65791.1"/>
    </source>
</evidence>
<accession>A0A1F6DWJ2</accession>
<dbReference type="Proteomes" id="UP000177652">
    <property type="component" value="Unassembled WGS sequence"/>
</dbReference>
<sequence length="210" mass="23687">MKSLKNKIDWKKISGLIPAIIQDASSGGVLMLGYMDKEALAKTEKTGVVWFYSRTKQRLWKKGETSGNTLRVKDIKLDCDSDALLVKATPAGPTCHTGDVSCFNEEAPRDEIRELFSTIERRKKELPGGSYTTTLFKAGLDRMAFKLAEESLEVIQAATKETEQRLIEETTDLLFHLFVLLVAKKVDLGMIEKEMRKRANSKDSTRRRKG</sequence>
<dbReference type="InterPro" id="IPR008179">
    <property type="entry name" value="HisE"/>
</dbReference>
<keyword evidence="14 15" id="KW-0511">Multifunctional enzyme</keyword>
<dbReference type="NCBIfam" id="NF000768">
    <property type="entry name" value="PRK00051.1"/>
    <property type="match status" value="1"/>
</dbReference>
<evidence type="ECO:0000313" key="18">
    <source>
        <dbReference type="Proteomes" id="UP000177652"/>
    </source>
</evidence>
<comment type="similarity">
    <text evidence="6 15">In the C-terminal section; belongs to the PRA-PH family.</text>
</comment>
<dbReference type="PANTHER" id="PTHR42945:SF9">
    <property type="entry name" value="HISTIDINE BIOSYNTHESIS BIFUNCTIONAL PROTEIN HISIE"/>
    <property type="match status" value="1"/>
</dbReference>
<feature type="region of interest" description="Phosphoribosyl-AMP cyclohydrolase" evidence="15">
    <location>
        <begin position="1"/>
        <end position="111"/>
    </location>
</feature>
<dbReference type="InterPro" id="IPR038019">
    <property type="entry name" value="PRib_AMP_CycHydrolase_sf"/>
</dbReference>
<dbReference type="HAMAP" id="MF_01020">
    <property type="entry name" value="HisE"/>
    <property type="match status" value="1"/>
</dbReference>
<protein>
    <recommendedName>
        <fullName evidence="15">Histidine biosynthesis bifunctional protein HisIE</fullName>
    </recommendedName>
    <domain>
        <recommendedName>
            <fullName evidence="15">Phosphoribosyl-AMP cyclohydrolase</fullName>
            <shortName evidence="15">PRA-CH</shortName>
            <ecNumber evidence="15">3.5.4.19</ecNumber>
        </recommendedName>
    </domain>
    <domain>
        <recommendedName>
            <fullName evidence="15">Phosphoribosyl-ATP pyrophosphatase</fullName>
            <shortName evidence="15">PRA-PH</shortName>
            <ecNumber evidence="15">3.6.1.31</ecNumber>
        </recommendedName>
    </domain>
</protein>
<comment type="catalytic activity">
    <reaction evidence="2 15">
        <text>1-(5-phospho-beta-D-ribosyl)-ATP + H2O = 1-(5-phospho-beta-D-ribosyl)-5'-AMP + diphosphate + H(+)</text>
        <dbReference type="Rhea" id="RHEA:22828"/>
        <dbReference type="ChEBI" id="CHEBI:15377"/>
        <dbReference type="ChEBI" id="CHEBI:15378"/>
        <dbReference type="ChEBI" id="CHEBI:33019"/>
        <dbReference type="ChEBI" id="CHEBI:59457"/>
        <dbReference type="ChEBI" id="CHEBI:73183"/>
        <dbReference type="EC" id="3.6.1.31"/>
    </reaction>
</comment>
<keyword evidence="11 15" id="KW-0378">Hydrolase</keyword>